<keyword evidence="12" id="KW-1185">Reference proteome</keyword>
<dbReference type="Gene3D" id="4.10.60.10">
    <property type="entry name" value="Zinc finger, CCHC-type"/>
    <property type="match status" value="2"/>
</dbReference>
<evidence type="ECO:0000313" key="11">
    <source>
        <dbReference type="EMBL" id="KAG6518995.1"/>
    </source>
</evidence>
<keyword evidence="7" id="KW-0863">Zinc-finger</keyword>
<keyword evidence="9" id="KW-0472">Membrane</keyword>
<feature type="domain" description="CCHC-type" evidence="10">
    <location>
        <begin position="316"/>
        <end position="329"/>
    </location>
</feature>
<keyword evidence="7" id="KW-0479">Metal-binding</keyword>
<comment type="subcellular location">
    <subcellularLocation>
        <location evidence="1">Nucleus</location>
        <location evidence="1">Nucleolus</location>
    </subcellularLocation>
</comment>
<dbReference type="GO" id="GO:0003676">
    <property type="term" value="F:nucleic acid binding"/>
    <property type="evidence" value="ECO:0007669"/>
    <property type="project" value="InterPro"/>
</dbReference>
<keyword evidence="9" id="KW-1133">Transmembrane helix</keyword>
<evidence type="ECO:0000256" key="7">
    <source>
        <dbReference type="PROSITE-ProRule" id="PRU00047"/>
    </source>
</evidence>
<feature type="transmembrane region" description="Helical" evidence="9">
    <location>
        <begin position="200"/>
        <end position="220"/>
    </location>
</feature>
<evidence type="ECO:0000259" key="10">
    <source>
        <dbReference type="PROSITE" id="PS50158"/>
    </source>
</evidence>
<organism evidence="11 12">
    <name type="scientific">Zingiber officinale</name>
    <name type="common">Ginger</name>
    <name type="synonym">Amomum zingiber</name>
    <dbReference type="NCBI Taxonomy" id="94328"/>
    <lineage>
        <taxon>Eukaryota</taxon>
        <taxon>Viridiplantae</taxon>
        <taxon>Streptophyta</taxon>
        <taxon>Embryophyta</taxon>
        <taxon>Tracheophyta</taxon>
        <taxon>Spermatophyta</taxon>
        <taxon>Magnoliopsida</taxon>
        <taxon>Liliopsida</taxon>
        <taxon>Zingiberales</taxon>
        <taxon>Zingiberaceae</taxon>
        <taxon>Zingiber</taxon>
    </lineage>
</organism>
<dbReference type="GO" id="GO:0006364">
    <property type="term" value="P:rRNA processing"/>
    <property type="evidence" value="ECO:0007669"/>
    <property type="project" value="UniProtKB-KW"/>
</dbReference>
<dbReference type="Proteomes" id="UP000734854">
    <property type="component" value="Unassembled WGS sequence"/>
</dbReference>
<evidence type="ECO:0000256" key="6">
    <source>
        <dbReference type="ARBA" id="ARBA00029455"/>
    </source>
</evidence>
<dbReference type="InterPro" id="IPR012173">
    <property type="entry name" value="Mpp10"/>
</dbReference>
<dbReference type="SMART" id="SM00343">
    <property type="entry name" value="ZnF_C2HC"/>
    <property type="match status" value="5"/>
</dbReference>
<feature type="region of interest" description="Disordered" evidence="8">
    <location>
        <begin position="394"/>
        <end position="414"/>
    </location>
</feature>
<reference evidence="11 12" key="1">
    <citation type="submission" date="2020-08" db="EMBL/GenBank/DDBJ databases">
        <title>Plant Genome Project.</title>
        <authorList>
            <person name="Zhang R.-G."/>
        </authorList>
    </citation>
    <scope>NUCLEOTIDE SEQUENCE [LARGE SCALE GENOMIC DNA]</scope>
    <source>
        <tissue evidence="11">Rhizome</tissue>
    </source>
</reference>
<feature type="domain" description="CCHC-type" evidence="10">
    <location>
        <begin position="277"/>
        <end position="292"/>
    </location>
</feature>
<evidence type="ECO:0000256" key="8">
    <source>
        <dbReference type="SAM" id="MobiDB-lite"/>
    </source>
</evidence>
<evidence type="ECO:0000256" key="4">
    <source>
        <dbReference type="ARBA" id="ARBA00023242"/>
    </source>
</evidence>
<comment type="similarity">
    <text evidence="6">Belongs to the MPP10 family.</text>
</comment>
<dbReference type="PROSITE" id="PS50158">
    <property type="entry name" value="ZF_CCHC"/>
    <property type="match status" value="5"/>
</dbReference>
<dbReference type="GO" id="GO:0008270">
    <property type="term" value="F:zinc ion binding"/>
    <property type="evidence" value="ECO:0007669"/>
    <property type="project" value="UniProtKB-KW"/>
</dbReference>
<dbReference type="Pfam" id="PF04006">
    <property type="entry name" value="Mpp10"/>
    <property type="match status" value="1"/>
</dbReference>
<evidence type="ECO:0000256" key="5">
    <source>
        <dbReference type="ARBA" id="ARBA00023274"/>
    </source>
</evidence>
<evidence type="ECO:0000256" key="9">
    <source>
        <dbReference type="SAM" id="Phobius"/>
    </source>
</evidence>
<keyword evidence="9" id="KW-0812">Transmembrane</keyword>
<dbReference type="PANTHER" id="PTHR17039">
    <property type="entry name" value="U3 SMALL NUCLEOLAR RIBONUCLEOPROTEIN PROTEIN MPP10"/>
    <property type="match status" value="1"/>
</dbReference>
<dbReference type="GO" id="GO:0005732">
    <property type="term" value="C:sno(s)RNA-containing ribonucleoprotein complex"/>
    <property type="evidence" value="ECO:0007669"/>
    <property type="project" value="InterPro"/>
</dbReference>
<dbReference type="AlphaFoldDB" id="A0A8J5HKF1"/>
<sequence length="649" mass="72173">MFLCSYAFAIRKPSQHIVVFLIPTVILITQVRAPHTLSLANFPFGPIHRKWYGSSGLLDALPRVSNDSTTRSALWSILQRVFCLAKENDDGSLDLHRRPIIFKIPEEEKNLGPHDRLIRAYHFNRDHNQNQTEKGSPSCGLTSIFLSSFPRSQIQSVAALKPVGSRQASLDFGYEVGFMIMLFTPCFFLSLSQNPTLRRLLLIALFVTSLLTTLFAASLLTSSGEASWSQLPPGDLRLCNNCYKQGHLAADCTNEKACNNCRKTGHLARDCTNEPVCNLCNVAGHVARQCPKSGTLGTFGGGFGGGFRGGYQDVICRNCNQVGHMSRDCMGALMICDNCAGRGHMAYECPSSRFMDRGFRRPFKKLERPDHELSNLANRSLCIPSLSGHFDDVERAPILPSKPPKETKEMDENKSNKGLVEIYEEEYAQKTGLAPALLSASDKLKIEATMLFKKISLKLDALSHFHFAPKSVIEDMSIQVNVPALAMEEVAPLAVSDATMLAPEEIFHGKGNIKEEAELTKEERKRRRTNQKRRFRRLKVKRSGGYVREKGILEFLQFLLLRVWRSKGFLSRLRSLARGRHRRKDLTCATSPAAFIISSLSLSLSLSLSPQFAQSLIVDTATVLQSSRCSRLNGGAPPAADVALQHCLQ</sequence>
<feature type="domain" description="CCHC-type" evidence="10">
    <location>
        <begin position="258"/>
        <end position="273"/>
    </location>
</feature>
<keyword evidence="3" id="KW-0698">rRNA processing</keyword>
<comment type="caution">
    <text evidence="11">The sequence shown here is derived from an EMBL/GenBank/DDBJ whole genome shotgun (WGS) entry which is preliminary data.</text>
</comment>
<dbReference type="EMBL" id="JACMSC010000006">
    <property type="protein sequence ID" value="KAG6518995.1"/>
    <property type="molecule type" value="Genomic_DNA"/>
</dbReference>
<proteinExistence type="inferred from homology"/>
<feature type="transmembrane region" description="Helical" evidence="9">
    <location>
        <begin position="172"/>
        <end position="191"/>
    </location>
</feature>
<keyword evidence="5" id="KW-0687">Ribonucleoprotein</keyword>
<dbReference type="PANTHER" id="PTHR17039:SF0">
    <property type="entry name" value="U3 SMALL NUCLEOLAR RIBONUCLEOPROTEIN PROTEIN MPP10"/>
    <property type="match status" value="1"/>
</dbReference>
<dbReference type="InterPro" id="IPR001878">
    <property type="entry name" value="Znf_CCHC"/>
</dbReference>
<feature type="domain" description="CCHC-type" evidence="10">
    <location>
        <begin position="239"/>
        <end position="254"/>
    </location>
</feature>
<dbReference type="InterPro" id="IPR036875">
    <property type="entry name" value="Znf_CCHC_sf"/>
</dbReference>
<keyword evidence="7" id="KW-0862">Zinc</keyword>
<dbReference type="SUPFAM" id="SSF57756">
    <property type="entry name" value="Retrovirus zinc finger-like domains"/>
    <property type="match status" value="2"/>
</dbReference>
<protein>
    <recommendedName>
        <fullName evidence="10">CCHC-type domain-containing protein</fullName>
    </recommendedName>
</protein>
<feature type="compositionally biased region" description="Basic and acidic residues" evidence="8">
    <location>
        <begin position="403"/>
        <end position="414"/>
    </location>
</feature>
<accession>A0A8J5HKF1</accession>
<keyword evidence="2" id="KW-0690">Ribosome biogenesis</keyword>
<evidence type="ECO:0000256" key="3">
    <source>
        <dbReference type="ARBA" id="ARBA00022552"/>
    </source>
</evidence>
<dbReference type="GO" id="GO:0032040">
    <property type="term" value="C:small-subunit processome"/>
    <property type="evidence" value="ECO:0007669"/>
    <property type="project" value="TreeGrafter"/>
</dbReference>
<gene>
    <name evidence="11" type="ORF">ZIOFF_022482</name>
</gene>
<keyword evidence="4" id="KW-0539">Nucleus</keyword>
<evidence type="ECO:0000256" key="1">
    <source>
        <dbReference type="ARBA" id="ARBA00004604"/>
    </source>
</evidence>
<feature type="domain" description="CCHC-type" evidence="10">
    <location>
        <begin position="336"/>
        <end position="351"/>
    </location>
</feature>
<dbReference type="Pfam" id="PF00098">
    <property type="entry name" value="zf-CCHC"/>
    <property type="match status" value="3"/>
</dbReference>
<evidence type="ECO:0000313" key="12">
    <source>
        <dbReference type="Proteomes" id="UP000734854"/>
    </source>
</evidence>
<name>A0A8J5HKF1_ZINOF</name>
<evidence type="ECO:0000256" key="2">
    <source>
        <dbReference type="ARBA" id="ARBA00022517"/>
    </source>
</evidence>
<dbReference type="GO" id="GO:0034457">
    <property type="term" value="C:Mpp10 complex"/>
    <property type="evidence" value="ECO:0007669"/>
    <property type="project" value="InterPro"/>
</dbReference>